<evidence type="ECO:0000313" key="1">
    <source>
        <dbReference type="EMBL" id="GAF79387.1"/>
    </source>
</evidence>
<dbReference type="EMBL" id="BARS01009774">
    <property type="protein sequence ID" value="GAF79387.1"/>
    <property type="molecule type" value="Genomic_DNA"/>
</dbReference>
<dbReference type="AlphaFoldDB" id="X0STX6"/>
<name>X0STX6_9ZZZZ</name>
<reference evidence="1" key="1">
    <citation type="journal article" date="2014" name="Front. Microbiol.">
        <title>High frequency of phylogenetically diverse reductive dehalogenase-homologous genes in deep subseafloor sedimentary metagenomes.</title>
        <authorList>
            <person name="Kawai M."/>
            <person name="Futagami T."/>
            <person name="Toyoda A."/>
            <person name="Takaki Y."/>
            <person name="Nishi S."/>
            <person name="Hori S."/>
            <person name="Arai W."/>
            <person name="Tsubouchi T."/>
            <person name="Morono Y."/>
            <person name="Uchiyama I."/>
            <person name="Ito T."/>
            <person name="Fujiyama A."/>
            <person name="Inagaki F."/>
            <person name="Takami H."/>
        </authorList>
    </citation>
    <scope>NUCLEOTIDE SEQUENCE</scope>
    <source>
        <strain evidence="1">Expedition CK06-06</strain>
    </source>
</reference>
<comment type="caution">
    <text evidence="1">The sequence shown here is derived from an EMBL/GenBank/DDBJ whole genome shotgun (WGS) entry which is preliminary data.</text>
</comment>
<organism evidence="1">
    <name type="scientific">marine sediment metagenome</name>
    <dbReference type="NCBI Taxonomy" id="412755"/>
    <lineage>
        <taxon>unclassified sequences</taxon>
        <taxon>metagenomes</taxon>
        <taxon>ecological metagenomes</taxon>
    </lineage>
</organism>
<accession>X0STX6</accession>
<feature type="non-terminal residue" evidence="1">
    <location>
        <position position="1"/>
    </location>
</feature>
<sequence>IMTKTKRKTLSINANVSVDDIPSMFSHAVN</sequence>
<gene>
    <name evidence="1" type="ORF">S01H1_18298</name>
</gene>
<proteinExistence type="predicted"/>
<protein>
    <submittedName>
        <fullName evidence="1">Uncharacterized protein</fullName>
    </submittedName>
</protein>